<protein>
    <recommendedName>
        <fullName evidence="1">Integrase catalytic domain-containing protein</fullName>
    </recommendedName>
</protein>
<dbReference type="AlphaFoldDB" id="E4YBZ0"/>
<proteinExistence type="predicted"/>
<dbReference type="Pfam" id="PF00665">
    <property type="entry name" value="rve"/>
    <property type="match status" value="1"/>
</dbReference>
<reference evidence="2" key="1">
    <citation type="journal article" date="2010" name="Science">
        <title>Plasticity of animal genome architecture unmasked by rapid evolution of a pelagic tunicate.</title>
        <authorList>
            <person name="Denoeud F."/>
            <person name="Henriet S."/>
            <person name="Mungpakdee S."/>
            <person name="Aury J.M."/>
            <person name="Da Silva C."/>
            <person name="Brinkmann H."/>
            <person name="Mikhaleva J."/>
            <person name="Olsen L.C."/>
            <person name="Jubin C."/>
            <person name="Canestro C."/>
            <person name="Bouquet J.M."/>
            <person name="Danks G."/>
            <person name="Poulain J."/>
            <person name="Campsteijn C."/>
            <person name="Adamski M."/>
            <person name="Cross I."/>
            <person name="Yadetie F."/>
            <person name="Muffato M."/>
            <person name="Louis A."/>
            <person name="Butcher S."/>
            <person name="Tsagkogeorga G."/>
            <person name="Konrad A."/>
            <person name="Singh S."/>
            <person name="Jensen M.F."/>
            <person name="Cong E.H."/>
            <person name="Eikeseth-Otteraa H."/>
            <person name="Noel B."/>
            <person name="Anthouard V."/>
            <person name="Porcel B.M."/>
            <person name="Kachouri-Lafond R."/>
            <person name="Nishino A."/>
            <person name="Ugolini M."/>
            <person name="Chourrout P."/>
            <person name="Nishida H."/>
            <person name="Aasland R."/>
            <person name="Huzurbazar S."/>
            <person name="Westhof E."/>
            <person name="Delsuc F."/>
            <person name="Lehrach H."/>
            <person name="Reinhardt R."/>
            <person name="Weissenbach J."/>
            <person name="Roy S.W."/>
            <person name="Artiguenave F."/>
            <person name="Postlethwait J.H."/>
            <person name="Manak J.R."/>
            <person name="Thompson E.M."/>
            <person name="Jaillon O."/>
            <person name="Du Pasquier L."/>
            <person name="Boudinot P."/>
            <person name="Liberles D.A."/>
            <person name="Volff J.N."/>
            <person name="Philippe H."/>
            <person name="Lenhard B."/>
            <person name="Roest Crollius H."/>
            <person name="Wincker P."/>
            <person name="Chourrout D."/>
        </authorList>
    </citation>
    <scope>NUCLEOTIDE SEQUENCE [LARGE SCALE GENOMIC DNA]</scope>
</reference>
<evidence type="ECO:0000259" key="1">
    <source>
        <dbReference type="PROSITE" id="PS50994"/>
    </source>
</evidence>
<name>E4YBZ0_OIKDI</name>
<dbReference type="InterPro" id="IPR001584">
    <property type="entry name" value="Integrase_cat-core"/>
</dbReference>
<feature type="domain" description="Integrase catalytic" evidence="1">
    <location>
        <begin position="161"/>
        <end position="322"/>
    </location>
</feature>
<gene>
    <name evidence="2" type="ORF">GSOID_T00020948001</name>
</gene>
<dbReference type="PANTHER" id="PTHR37984:SF5">
    <property type="entry name" value="PROTEIN NYNRIN-LIKE"/>
    <property type="match status" value="1"/>
</dbReference>
<accession>E4YBZ0</accession>
<evidence type="ECO:0000313" key="2">
    <source>
        <dbReference type="EMBL" id="CBY33077.1"/>
    </source>
</evidence>
<dbReference type="EMBL" id="FN654393">
    <property type="protein sequence ID" value="CBY33077.1"/>
    <property type="molecule type" value="Genomic_DNA"/>
</dbReference>
<dbReference type="InterPro" id="IPR012337">
    <property type="entry name" value="RNaseH-like_sf"/>
</dbReference>
<dbReference type="SUPFAM" id="SSF53098">
    <property type="entry name" value="Ribonuclease H-like"/>
    <property type="match status" value="1"/>
</dbReference>
<dbReference type="Gene3D" id="3.30.420.10">
    <property type="entry name" value="Ribonuclease H-like superfamily/Ribonuclease H"/>
    <property type="match status" value="1"/>
</dbReference>
<dbReference type="PROSITE" id="PS50994">
    <property type="entry name" value="INTEGRASE"/>
    <property type="match status" value="1"/>
</dbReference>
<dbReference type="GO" id="GO:0015074">
    <property type="term" value="P:DNA integration"/>
    <property type="evidence" value="ECO:0007669"/>
    <property type="project" value="InterPro"/>
</dbReference>
<sequence>EEINKEVFHPRNFSKTDASINRLTQQSLKSIGHFAPKLEVSAVREAQLNHELYSKVIKNNDPGKSFVLKNIRYIIGENQILYRITEAGRKLAIIPKSIGREIISYLHVMTMHSGKAALESIVRDEPIWIESKTAIIAEVTKECLACYIQTPEKFRKEGSQLRRKPALRTLEKLYTDIIELRVEQKSFLYMTVLDEFSSFLMAKRVRSKKAADMVPALMIMMTSLGAQGNSLIVSDNGPEFVSKEFQTALRALGMDSARISPYNSGSNLVERSHRDLRAKLRLANVTTDNVDFHFEMAISHYNHSPKASLKNYTPMEIFANISRPTTFSSLDIDKANETVPYGIEDFIENLKEHQSDLAKSKIDTYFMKTPNENLKLVPGDFVVILDSRKQLGHSNDARGPYEVTRLKYGTCYELTEVLTGKRVLRNSKFLIKMQPSQKSKEMLRKIQEKGALNITEKEALEILWGKRELVRCSLDSSELTYLNPHERKYNLRSRR</sequence>
<dbReference type="Gene3D" id="1.10.340.70">
    <property type="match status" value="1"/>
</dbReference>
<dbReference type="PANTHER" id="PTHR37984">
    <property type="entry name" value="PROTEIN CBG26694"/>
    <property type="match status" value="1"/>
</dbReference>
<feature type="non-terminal residue" evidence="2">
    <location>
        <position position="1"/>
    </location>
</feature>
<organism evidence="2">
    <name type="scientific">Oikopleura dioica</name>
    <name type="common">Tunicate</name>
    <dbReference type="NCBI Taxonomy" id="34765"/>
    <lineage>
        <taxon>Eukaryota</taxon>
        <taxon>Metazoa</taxon>
        <taxon>Chordata</taxon>
        <taxon>Tunicata</taxon>
        <taxon>Appendicularia</taxon>
        <taxon>Copelata</taxon>
        <taxon>Oikopleuridae</taxon>
        <taxon>Oikopleura</taxon>
    </lineage>
</organism>
<dbReference type="Proteomes" id="UP000011014">
    <property type="component" value="Unassembled WGS sequence"/>
</dbReference>
<dbReference type="InterPro" id="IPR036397">
    <property type="entry name" value="RNaseH_sf"/>
</dbReference>
<dbReference type="InterPro" id="IPR050951">
    <property type="entry name" value="Retrovirus_Pol_polyprotein"/>
</dbReference>
<dbReference type="GO" id="GO:0003676">
    <property type="term" value="F:nucleic acid binding"/>
    <property type="evidence" value="ECO:0007669"/>
    <property type="project" value="InterPro"/>
</dbReference>